<reference evidence="3" key="1">
    <citation type="journal article" date="2007" name="PLoS ONE">
        <title>The first genome sequence of an elite grapevine cultivar (Pinot noir Vitis vinifera L.): coping with a highly heterozygous genome.</title>
        <authorList>
            <person name="Velasco R."/>
            <person name="Zharkikh A."/>
            <person name="Troggio M."/>
            <person name="Cartwright D.A."/>
            <person name="Cestaro A."/>
            <person name="Pruss D."/>
            <person name="Pindo M."/>
            <person name="FitzGerald L.M."/>
            <person name="Vezzulli S."/>
            <person name="Reid J."/>
            <person name="Malacarne G."/>
            <person name="Iliev D."/>
            <person name="Coppola G."/>
            <person name="Wardell B."/>
            <person name="Micheletti D."/>
            <person name="Macalma T."/>
            <person name="Facci M."/>
            <person name="Mitchell J.T."/>
            <person name="Perazzolli M."/>
            <person name="Eldredge G."/>
            <person name="Gatto P."/>
            <person name="Oyzerski R."/>
            <person name="Moretto M."/>
            <person name="Gutin N."/>
            <person name="Stefanini M."/>
            <person name="Chen Y."/>
            <person name="Segala C."/>
            <person name="Davenport C."/>
            <person name="Dematte L."/>
            <person name="Mraz A."/>
            <person name="Battilana J."/>
            <person name="Stormo K."/>
            <person name="Costa F."/>
            <person name="Tao Q."/>
            <person name="Si-Ammour A."/>
            <person name="Harkins T."/>
            <person name="Lackey A."/>
            <person name="Perbost C."/>
            <person name="Taillon B."/>
            <person name="Stella A."/>
            <person name="Solovyev V."/>
            <person name="Fawcett J.A."/>
            <person name="Sterck L."/>
            <person name="Vandepoele K."/>
            <person name="Grando S.M."/>
            <person name="Toppo S."/>
            <person name="Moser C."/>
            <person name="Lanchbury J."/>
            <person name="Bogden R."/>
            <person name="Skolnick M."/>
            <person name="Sgaramella V."/>
            <person name="Bhatnagar S.K."/>
            <person name="Fontana P."/>
            <person name="Gutin A."/>
            <person name="Van de Peer Y."/>
            <person name="Salamini F."/>
            <person name="Viola R."/>
        </authorList>
    </citation>
    <scope>NUCLEOTIDE SEQUENCE</scope>
</reference>
<dbReference type="Pfam" id="PF24626">
    <property type="entry name" value="SH3_Tf2-1"/>
    <property type="match status" value="1"/>
</dbReference>
<keyword evidence="1" id="KW-0812">Transmembrane</keyword>
<feature type="domain" description="Tf2-1-like SH3-like" evidence="2">
    <location>
        <begin position="5"/>
        <end position="55"/>
    </location>
</feature>
<keyword evidence="1" id="KW-0472">Membrane</keyword>
<evidence type="ECO:0000259" key="2">
    <source>
        <dbReference type="Pfam" id="PF24626"/>
    </source>
</evidence>
<feature type="transmembrane region" description="Helical" evidence="1">
    <location>
        <begin position="97"/>
        <end position="118"/>
    </location>
</feature>
<accession>A5BQS9</accession>
<dbReference type="PANTHER" id="PTHR46148:SF57">
    <property type="entry name" value="OS12G0499874 PROTEIN"/>
    <property type="match status" value="1"/>
</dbReference>
<protein>
    <recommendedName>
        <fullName evidence="2">Tf2-1-like SH3-like domain-containing protein</fullName>
    </recommendedName>
</protein>
<dbReference type="PANTHER" id="PTHR46148">
    <property type="entry name" value="CHROMO DOMAIN-CONTAINING PROTEIN"/>
    <property type="match status" value="1"/>
</dbReference>
<dbReference type="AlphaFoldDB" id="A5BQS9"/>
<dbReference type="InterPro" id="IPR056924">
    <property type="entry name" value="SH3_Tf2-1"/>
</dbReference>
<organism evidence="3">
    <name type="scientific">Vitis vinifera</name>
    <name type="common">Grape</name>
    <dbReference type="NCBI Taxonomy" id="29760"/>
    <lineage>
        <taxon>Eukaryota</taxon>
        <taxon>Viridiplantae</taxon>
        <taxon>Streptophyta</taxon>
        <taxon>Embryophyta</taxon>
        <taxon>Tracheophyta</taxon>
        <taxon>Spermatophyta</taxon>
        <taxon>Magnoliopsida</taxon>
        <taxon>eudicotyledons</taxon>
        <taxon>Gunneridae</taxon>
        <taxon>Pentapetalae</taxon>
        <taxon>rosids</taxon>
        <taxon>Vitales</taxon>
        <taxon>Vitaceae</taxon>
        <taxon>Viteae</taxon>
        <taxon>Vitis</taxon>
    </lineage>
</organism>
<dbReference type="EMBL" id="AM467840">
    <property type="protein sequence ID" value="CAN83489.1"/>
    <property type="molecule type" value="Genomic_DNA"/>
</dbReference>
<name>A5BQS9_VITVI</name>
<gene>
    <name evidence="3" type="ORF">VITISV_001324</name>
</gene>
<proteinExistence type="predicted"/>
<keyword evidence="1" id="KW-1133">Transmembrane helix</keyword>
<sequence>MKSIIRFGRKEKLSPCFVGPFEVLGRVGTLAYKVALTPSLSKIHNVFHVSTLRKYIYDPSHVVELEPIQISEDLTYEEVPIQIVDVMDKVKSRFSRIIFLPSFQGLLLSYKIIVWVMLHFKSSSLRCEMIVMPLEWVLGRDRVVSEPIPDPGVGTHFKVVRVPLGSKRTISTRLGTGHYKWYQSRSPTPVWGFVWPPVRAPLGLKRTISTWLGAGRYKWYQSRSPTLVWGFVWPRKGCLSIWSHNPVGHNDDVVFAWGVFVTSHIG</sequence>
<evidence type="ECO:0000256" key="1">
    <source>
        <dbReference type="SAM" id="Phobius"/>
    </source>
</evidence>
<evidence type="ECO:0000313" key="3">
    <source>
        <dbReference type="EMBL" id="CAN83489.1"/>
    </source>
</evidence>